<dbReference type="Proteomes" id="UP000019194">
    <property type="component" value="Unassembled WGS sequence"/>
</dbReference>
<evidence type="ECO:0000313" key="1">
    <source>
        <dbReference type="EMBL" id="CDL37816.1"/>
    </source>
</evidence>
<evidence type="ECO:0000313" key="2">
    <source>
        <dbReference type="Proteomes" id="UP000019194"/>
    </source>
</evidence>
<reference evidence="1 2" key="1">
    <citation type="submission" date="2013-10" db="EMBL/GenBank/DDBJ databases">
        <title>Antibiotic resistance diversity of beta-lactamase producers in the General Hospital Vienna.</title>
        <authorList>
            <person name="Barisic I."/>
            <person name="Mitteregger D."/>
            <person name="Hirschl A.M."/>
            <person name="Noehammer C."/>
            <person name="Wiesinger-Mayr H."/>
        </authorList>
    </citation>
    <scope>NUCLEOTIDE SEQUENCE [LARGE SCALE GENOMIC DNA]</scope>
    <source>
        <strain evidence="1 2">ISC11</strain>
    </source>
</reference>
<comment type="caution">
    <text evidence="1">The sequence shown here is derived from an EMBL/GenBank/DDBJ whole genome shotgun (WGS) entry which is preliminary data.</text>
</comment>
<protein>
    <submittedName>
        <fullName evidence="1">Uncharacterized protein</fullName>
    </submittedName>
</protein>
<proteinExistence type="predicted"/>
<dbReference type="AlphaFoldDB" id="A0A7G2IKT9"/>
<organism evidence="1 2">
    <name type="scientific">Citrobacter freundii</name>
    <dbReference type="NCBI Taxonomy" id="546"/>
    <lineage>
        <taxon>Bacteria</taxon>
        <taxon>Pseudomonadati</taxon>
        <taxon>Pseudomonadota</taxon>
        <taxon>Gammaproteobacteria</taxon>
        <taxon>Enterobacterales</taxon>
        <taxon>Enterobacteriaceae</taxon>
        <taxon>Citrobacter</taxon>
        <taxon>Citrobacter freundii complex</taxon>
    </lineage>
</organism>
<accession>A0A7G2IKT9</accession>
<name>A0A7G2IKT9_CITFR</name>
<dbReference type="EMBL" id="CBWP010000031">
    <property type="protein sequence ID" value="CDL37816.1"/>
    <property type="molecule type" value="Genomic_DNA"/>
</dbReference>
<sequence>MLRSFMEFFNAYYHYHLHGIPRNPLRTGLLAEFMHKNAIFIAVLMNNFFVIKEF</sequence>